<dbReference type="Gene3D" id="3.30.565.10">
    <property type="entry name" value="Histidine kinase-like ATPase, C-terminal domain"/>
    <property type="match status" value="1"/>
</dbReference>
<dbReference type="SMART" id="SM00086">
    <property type="entry name" value="PAC"/>
    <property type="match status" value="2"/>
</dbReference>
<dbReference type="CDD" id="cd16922">
    <property type="entry name" value="HATPase_EvgS-ArcB-TorS-like"/>
    <property type="match status" value="1"/>
</dbReference>
<organism evidence="22 23">
    <name type="scientific">Trichlorobacter ammonificans</name>
    <dbReference type="NCBI Taxonomy" id="2916410"/>
    <lineage>
        <taxon>Bacteria</taxon>
        <taxon>Pseudomonadati</taxon>
        <taxon>Thermodesulfobacteriota</taxon>
        <taxon>Desulfuromonadia</taxon>
        <taxon>Geobacterales</taxon>
        <taxon>Geobacteraceae</taxon>
        <taxon>Trichlorobacter</taxon>
    </lineage>
</organism>
<dbReference type="Pfam" id="PF08448">
    <property type="entry name" value="PAS_4"/>
    <property type="match status" value="2"/>
</dbReference>
<evidence type="ECO:0000259" key="19">
    <source>
        <dbReference type="PROSITE" id="PS50112"/>
    </source>
</evidence>
<reference evidence="22 23" key="1">
    <citation type="submission" date="2022-03" db="EMBL/GenBank/DDBJ databases">
        <authorList>
            <person name="Koch H."/>
        </authorList>
    </citation>
    <scope>NUCLEOTIDE SEQUENCE [LARGE SCALE GENOMIC DNA]</scope>
    <source>
        <strain evidence="22 23">G1</strain>
    </source>
</reference>
<feature type="domain" description="PAC" evidence="20">
    <location>
        <begin position="654"/>
        <end position="705"/>
    </location>
</feature>
<keyword evidence="4" id="KW-1003">Cell membrane</keyword>
<evidence type="ECO:0000259" key="18">
    <source>
        <dbReference type="PROSITE" id="PS50110"/>
    </source>
</evidence>
<keyword evidence="22" id="KW-0808">Transferase</keyword>
<comment type="subcellular location">
    <subcellularLocation>
        <location evidence="2">Cell membrane</location>
        <topology evidence="2">Multi-pass membrane protein</topology>
    </subcellularLocation>
</comment>
<keyword evidence="8" id="KW-0067">ATP-binding</keyword>
<feature type="transmembrane region" description="Helical" evidence="16">
    <location>
        <begin position="12"/>
        <end position="33"/>
    </location>
</feature>
<dbReference type="CDD" id="cd00130">
    <property type="entry name" value="PAS"/>
    <property type="match status" value="3"/>
</dbReference>
<keyword evidence="14" id="KW-0175">Coiled coil</keyword>
<dbReference type="InterPro" id="IPR001610">
    <property type="entry name" value="PAC"/>
</dbReference>
<accession>A0ABN8HFC5</accession>
<dbReference type="Gene3D" id="1.10.287.130">
    <property type="match status" value="1"/>
</dbReference>
<feature type="domain" description="Response regulatory" evidence="18">
    <location>
        <begin position="994"/>
        <end position="1110"/>
    </location>
</feature>
<dbReference type="SUPFAM" id="SSF55785">
    <property type="entry name" value="PYP-like sensor domain (PAS domain)"/>
    <property type="match status" value="3"/>
</dbReference>
<dbReference type="RefSeq" id="WP_305732305.1">
    <property type="nucleotide sequence ID" value="NZ_OW150024.1"/>
</dbReference>
<proteinExistence type="predicted"/>
<evidence type="ECO:0000256" key="8">
    <source>
        <dbReference type="ARBA" id="ARBA00022840"/>
    </source>
</evidence>
<evidence type="ECO:0000259" key="17">
    <source>
        <dbReference type="PROSITE" id="PS50109"/>
    </source>
</evidence>
<dbReference type="Pfam" id="PF00512">
    <property type="entry name" value="HisKA"/>
    <property type="match status" value="1"/>
</dbReference>
<evidence type="ECO:0000256" key="3">
    <source>
        <dbReference type="ARBA" id="ARBA00012438"/>
    </source>
</evidence>
<dbReference type="InterPro" id="IPR008207">
    <property type="entry name" value="Sig_transdc_His_kin_Hpt_dom"/>
</dbReference>
<feature type="domain" description="PAS" evidence="19">
    <location>
        <begin position="332"/>
        <end position="387"/>
    </location>
</feature>
<dbReference type="InterPro" id="IPR000014">
    <property type="entry name" value="PAS"/>
</dbReference>
<evidence type="ECO:0000256" key="6">
    <source>
        <dbReference type="ARBA" id="ARBA00022692"/>
    </source>
</evidence>
<dbReference type="EMBL" id="OW150024">
    <property type="protein sequence ID" value="CAH2031486.1"/>
    <property type="molecule type" value="Genomic_DNA"/>
</dbReference>
<evidence type="ECO:0000256" key="9">
    <source>
        <dbReference type="ARBA" id="ARBA00022989"/>
    </source>
</evidence>
<feature type="modified residue" description="Phosphohistidine" evidence="12">
    <location>
        <position position="1190"/>
    </location>
</feature>
<evidence type="ECO:0000259" key="20">
    <source>
        <dbReference type="PROSITE" id="PS50113"/>
    </source>
</evidence>
<evidence type="ECO:0000256" key="12">
    <source>
        <dbReference type="PROSITE-ProRule" id="PRU00110"/>
    </source>
</evidence>
<dbReference type="PANTHER" id="PTHR45339:SF1">
    <property type="entry name" value="HYBRID SIGNAL TRANSDUCTION HISTIDINE KINASE J"/>
    <property type="match status" value="1"/>
</dbReference>
<dbReference type="CDD" id="cd00082">
    <property type="entry name" value="HisKA"/>
    <property type="match status" value="1"/>
</dbReference>
<evidence type="ECO:0000256" key="14">
    <source>
        <dbReference type="SAM" id="Coils"/>
    </source>
</evidence>
<dbReference type="CDD" id="cd12914">
    <property type="entry name" value="PDC1_DGC_like"/>
    <property type="match status" value="1"/>
</dbReference>
<dbReference type="SMART" id="SM00387">
    <property type="entry name" value="HATPase_c"/>
    <property type="match status" value="1"/>
</dbReference>
<dbReference type="Pfam" id="PF02518">
    <property type="entry name" value="HATPase_c"/>
    <property type="match status" value="1"/>
</dbReference>
<dbReference type="Proteomes" id="UP001295463">
    <property type="component" value="Chromosome"/>
</dbReference>
<feature type="transmembrane region" description="Helical" evidence="16">
    <location>
        <begin position="291"/>
        <end position="311"/>
    </location>
</feature>
<keyword evidence="11 16" id="KW-0472">Membrane</keyword>
<feature type="domain" description="HPt" evidence="21">
    <location>
        <begin position="1151"/>
        <end position="1245"/>
    </location>
</feature>
<dbReference type="PRINTS" id="PR00344">
    <property type="entry name" value="BCTRLSENSOR"/>
</dbReference>
<dbReference type="PANTHER" id="PTHR45339">
    <property type="entry name" value="HYBRID SIGNAL TRANSDUCTION HISTIDINE KINASE J"/>
    <property type="match status" value="1"/>
</dbReference>
<keyword evidence="5 13" id="KW-0597">Phosphoprotein</keyword>
<dbReference type="InterPro" id="IPR036097">
    <property type="entry name" value="HisK_dim/P_sf"/>
</dbReference>
<dbReference type="PROSITE" id="PS50894">
    <property type="entry name" value="HPT"/>
    <property type="match status" value="1"/>
</dbReference>
<dbReference type="EC" id="2.7.13.3" evidence="3"/>
<dbReference type="SUPFAM" id="SSF47226">
    <property type="entry name" value="Histidine-containing phosphotransfer domain, HPT domain"/>
    <property type="match status" value="1"/>
</dbReference>
<sequence length="1322" mass="147247">MTLFNNRRQRFQQWLTLAFILLSLAVLLGVRIYQDHQRTGERERERLMTQTRIVQENLIWNFDALNKALTKLRQEPSLLSFSSAYNQRLIDLTDAMPGVRTMLILDEQGVCRLANRPQLIGNNFSVRDYFSVPRRQGDASLLYVSPPFKTSLGTYVINLSKTINRADGSFAGVVAASLDPDYFSTLIGSVLYEPDMWTYLSHGDGKLFLITPYLDRAAGTDMAAPDSLFSRHVASGTPASIQTGASNLSGTIRMAAFRTIQPERLQMNKPLIVSASRSLPEVYATWRTDTLVHGALFVLFALLSSLALLLYQRRQQEIAEQKAAADASIRSLSEELDRFFSMSLDLLCIADLDGHFRRLNRSWEETLGYTVDELAGQRFLDFVHPEDIPATLAAMAELGAERQVLSLVNRYRCRDGSYRWIEWRSSPFQNLIYAAARDITEQKTKEAALRTALTEAKRFREALDHVSSYIFMKDRDHRYVYANRPTLELFGVTLEELVGSEDSRFFPPATVQRLREVDCRVLAGEQTGAEIDVAHADGGHRVYWEVKTPIYEDQERTAIWGLCGISTDITELKTTEAALEESERFMRMLTDIIPGMVGYWTSELRCGFANIAYLEWFGKSPEEMRGIHIRDLLGEELYRKNEPFISAALRGERQQFERTIVKADGSAGYTWAHYIPDLDNGRVRGFFVLVSDVTELKQTQRKLENLNEELLSRTAEAEGANQAKSEFLANMSHEIRTPMNAILGMTRLVLESDLNRQQRNFLSKVYSSSQALMGILNDILDYSKIEAGRLDIEHLPMDVTEVVRETAELFRPRLEEKGLRLTLELDTSLPELVIGDPLRLSQVLNNLLGNAVKFTETGEIGIRVETVPSDRDGNGIILRFAVRDTGIGLSKEQADRLFQAFTQADGTITRKYGGTGLGLTICQRLVRLMGGDIQVSSTEGAGATFTFTILVTAAPAGSRPASRHIFHEQELLPAHVGEQNSTAGRLGGELENVHVLLVEDNRINQEVAAEFLRQRGATVTLADNGIEALELIQRPSFDAVLMDLHMPVMDGFEATRKIRELHDSAKLPVIAMTAAVMQEDRERCSAAGMVDFIAKPINPDELVQVLRRWLKPDSPVPTPQPPEKQPPPPDTVMPELPGFNTTAALRRMGGNIALLRSLLRQFSLEYGASTEGLSAFLEAGNIDQACHLVHTIKGAAGTLGATAIAEAAIALEEELRGNLPPVSFERFRREMSAAMATIDAALPAPAQPDVQPVATDAPPLAPLLAELAGYLREQELVPDRLLGSLQALAEAGDNALLRTLLRQLDRFDHAGALATVARLTGE</sequence>
<keyword evidence="23" id="KW-1185">Reference proteome</keyword>
<dbReference type="SMART" id="SM00448">
    <property type="entry name" value="REC"/>
    <property type="match status" value="1"/>
</dbReference>
<evidence type="ECO:0000256" key="15">
    <source>
        <dbReference type="SAM" id="MobiDB-lite"/>
    </source>
</evidence>
<dbReference type="InterPro" id="IPR036890">
    <property type="entry name" value="HATPase_C_sf"/>
</dbReference>
<dbReference type="InterPro" id="IPR013655">
    <property type="entry name" value="PAS_fold_3"/>
</dbReference>
<evidence type="ECO:0000256" key="2">
    <source>
        <dbReference type="ARBA" id="ARBA00004651"/>
    </source>
</evidence>
<evidence type="ECO:0000256" key="16">
    <source>
        <dbReference type="SAM" id="Phobius"/>
    </source>
</evidence>
<evidence type="ECO:0000259" key="21">
    <source>
        <dbReference type="PROSITE" id="PS50894"/>
    </source>
</evidence>
<keyword evidence="22" id="KW-0418">Kinase</keyword>
<dbReference type="SUPFAM" id="SSF52172">
    <property type="entry name" value="CheY-like"/>
    <property type="match status" value="1"/>
</dbReference>
<dbReference type="InterPro" id="IPR001789">
    <property type="entry name" value="Sig_transdc_resp-reg_receiver"/>
</dbReference>
<dbReference type="CDD" id="cd17546">
    <property type="entry name" value="REC_hyHK_CKI1_RcsC-like"/>
    <property type="match status" value="1"/>
</dbReference>
<keyword evidence="10" id="KW-0902">Two-component regulatory system</keyword>
<feature type="coiled-coil region" evidence="14">
    <location>
        <begin position="689"/>
        <end position="723"/>
    </location>
</feature>
<dbReference type="PROSITE" id="PS50109">
    <property type="entry name" value="HIS_KIN"/>
    <property type="match status" value="1"/>
</dbReference>
<dbReference type="InterPro" id="IPR013656">
    <property type="entry name" value="PAS_4"/>
</dbReference>
<dbReference type="Pfam" id="PF01627">
    <property type="entry name" value="Hpt"/>
    <property type="match status" value="1"/>
</dbReference>
<dbReference type="InterPro" id="IPR011006">
    <property type="entry name" value="CheY-like_superfamily"/>
</dbReference>
<feature type="domain" description="Histidine kinase" evidence="17">
    <location>
        <begin position="730"/>
        <end position="953"/>
    </location>
</feature>
<evidence type="ECO:0000256" key="7">
    <source>
        <dbReference type="ARBA" id="ARBA00022741"/>
    </source>
</evidence>
<evidence type="ECO:0000313" key="22">
    <source>
        <dbReference type="EMBL" id="CAH2031486.1"/>
    </source>
</evidence>
<dbReference type="CDD" id="cd12915">
    <property type="entry name" value="PDC2_DGC_like"/>
    <property type="match status" value="1"/>
</dbReference>
<feature type="compositionally biased region" description="Pro residues" evidence="15">
    <location>
        <begin position="1114"/>
        <end position="1131"/>
    </location>
</feature>
<dbReference type="Pfam" id="PF00072">
    <property type="entry name" value="Response_reg"/>
    <property type="match status" value="1"/>
</dbReference>
<feature type="region of interest" description="Disordered" evidence="15">
    <location>
        <begin position="1111"/>
        <end position="1136"/>
    </location>
</feature>
<evidence type="ECO:0000256" key="4">
    <source>
        <dbReference type="ARBA" id="ARBA00022475"/>
    </source>
</evidence>
<feature type="domain" description="PAS" evidence="19">
    <location>
        <begin position="455"/>
        <end position="525"/>
    </location>
</feature>
<dbReference type="SMART" id="SM00091">
    <property type="entry name" value="PAS"/>
    <property type="match status" value="3"/>
</dbReference>
<dbReference type="InterPro" id="IPR036641">
    <property type="entry name" value="HPT_dom_sf"/>
</dbReference>
<dbReference type="GO" id="GO:0004673">
    <property type="term" value="F:protein histidine kinase activity"/>
    <property type="evidence" value="ECO:0007669"/>
    <property type="project" value="UniProtKB-EC"/>
</dbReference>
<dbReference type="PROSITE" id="PS50110">
    <property type="entry name" value="RESPONSE_REGULATORY"/>
    <property type="match status" value="1"/>
</dbReference>
<dbReference type="InterPro" id="IPR005467">
    <property type="entry name" value="His_kinase_dom"/>
</dbReference>
<evidence type="ECO:0000256" key="1">
    <source>
        <dbReference type="ARBA" id="ARBA00000085"/>
    </source>
</evidence>
<dbReference type="PROSITE" id="PS50112">
    <property type="entry name" value="PAS"/>
    <property type="match status" value="2"/>
</dbReference>
<keyword evidence="7" id="KW-0547">Nucleotide-binding</keyword>
<name>A0ABN8HFC5_9BACT</name>
<dbReference type="SUPFAM" id="SSF47384">
    <property type="entry name" value="Homodimeric domain of signal transducing histidine kinase"/>
    <property type="match status" value="1"/>
</dbReference>
<comment type="catalytic activity">
    <reaction evidence="1">
        <text>ATP + protein L-histidine = ADP + protein N-phospho-L-histidine.</text>
        <dbReference type="EC" id="2.7.13.3"/>
    </reaction>
</comment>
<dbReference type="SUPFAM" id="SSF55874">
    <property type="entry name" value="ATPase domain of HSP90 chaperone/DNA topoisomerase II/histidine kinase"/>
    <property type="match status" value="1"/>
</dbReference>
<dbReference type="NCBIfam" id="TIGR00229">
    <property type="entry name" value="sensory_box"/>
    <property type="match status" value="3"/>
</dbReference>
<evidence type="ECO:0000256" key="11">
    <source>
        <dbReference type="ARBA" id="ARBA00023136"/>
    </source>
</evidence>
<dbReference type="Gene3D" id="1.20.120.160">
    <property type="entry name" value="HPT domain"/>
    <property type="match status" value="1"/>
</dbReference>
<gene>
    <name evidence="22" type="ORF">GEAMG1_1654</name>
</gene>
<dbReference type="Gene3D" id="3.30.450.20">
    <property type="entry name" value="PAS domain"/>
    <property type="match status" value="4"/>
</dbReference>
<dbReference type="Pfam" id="PF08447">
    <property type="entry name" value="PAS_3"/>
    <property type="match status" value="1"/>
</dbReference>
<evidence type="ECO:0000313" key="23">
    <source>
        <dbReference type="Proteomes" id="UP001295463"/>
    </source>
</evidence>
<dbReference type="InterPro" id="IPR035965">
    <property type="entry name" value="PAS-like_dom_sf"/>
</dbReference>
<feature type="domain" description="PAC" evidence="20">
    <location>
        <begin position="527"/>
        <end position="581"/>
    </location>
</feature>
<dbReference type="Gene3D" id="3.40.50.2300">
    <property type="match status" value="1"/>
</dbReference>
<feature type="modified residue" description="4-aspartylphosphate" evidence="13">
    <location>
        <position position="1043"/>
    </location>
</feature>
<evidence type="ECO:0000256" key="5">
    <source>
        <dbReference type="ARBA" id="ARBA00022553"/>
    </source>
</evidence>
<dbReference type="InterPro" id="IPR003594">
    <property type="entry name" value="HATPase_dom"/>
</dbReference>
<evidence type="ECO:0000256" key="13">
    <source>
        <dbReference type="PROSITE-ProRule" id="PRU00169"/>
    </source>
</evidence>
<keyword evidence="9 16" id="KW-1133">Transmembrane helix</keyword>
<dbReference type="InterPro" id="IPR004358">
    <property type="entry name" value="Sig_transdc_His_kin-like_C"/>
</dbReference>
<protein>
    <recommendedName>
        <fullName evidence="3">histidine kinase</fullName>
        <ecNumber evidence="3">2.7.13.3</ecNumber>
    </recommendedName>
</protein>
<dbReference type="InterPro" id="IPR000700">
    <property type="entry name" value="PAS-assoc_C"/>
</dbReference>
<evidence type="ECO:0000256" key="10">
    <source>
        <dbReference type="ARBA" id="ARBA00023012"/>
    </source>
</evidence>
<dbReference type="InterPro" id="IPR003661">
    <property type="entry name" value="HisK_dim/P_dom"/>
</dbReference>
<dbReference type="SMART" id="SM00388">
    <property type="entry name" value="HisKA"/>
    <property type="match status" value="1"/>
</dbReference>
<dbReference type="PROSITE" id="PS50113">
    <property type="entry name" value="PAC"/>
    <property type="match status" value="2"/>
</dbReference>
<keyword evidence="6 16" id="KW-0812">Transmembrane</keyword>